<dbReference type="STRING" id="1395571.TMS3_0106265"/>
<sequence>MHMAQTLERSLQRAHCQFELVEHTHSATSLESARKAGIPAARMAKSVILDDRRGHYLMAVLPADRQLDLSKVRKGPRRWQLSGEQSLARLFKDCEHGAVPALGEVYGIDMLIDPLLVRQQDIYLEAGDHESLVHMPIDEFFKLAPNAKVCELCH</sequence>
<name>A0A0A1YNN9_9PSED</name>
<evidence type="ECO:0000313" key="2">
    <source>
        <dbReference type="EMBL" id="KFX71527.1"/>
    </source>
</evidence>
<keyword evidence="3" id="KW-1185">Reference proteome</keyword>
<comment type="caution">
    <text evidence="2">The sequence shown here is derived from an EMBL/GenBank/DDBJ whole genome shotgun (WGS) entry which is preliminary data.</text>
</comment>
<dbReference type="Gene3D" id="3.90.960.10">
    <property type="entry name" value="YbaK/aminoacyl-tRNA synthetase-associated domain"/>
    <property type="match status" value="1"/>
</dbReference>
<dbReference type="Proteomes" id="UP000030063">
    <property type="component" value="Unassembled WGS sequence"/>
</dbReference>
<organism evidence="2 3">
    <name type="scientific">Pseudomonas taeanensis MS-3</name>
    <dbReference type="NCBI Taxonomy" id="1395571"/>
    <lineage>
        <taxon>Bacteria</taxon>
        <taxon>Pseudomonadati</taxon>
        <taxon>Pseudomonadota</taxon>
        <taxon>Gammaproteobacteria</taxon>
        <taxon>Pseudomonadales</taxon>
        <taxon>Pseudomonadaceae</taxon>
        <taxon>Pseudomonas</taxon>
    </lineage>
</organism>
<evidence type="ECO:0000313" key="3">
    <source>
        <dbReference type="Proteomes" id="UP000030063"/>
    </source>
</evidence>
<accession>A0A0A1YNN9</accession>
<proteinExistence type="predicted"/>
<dbReference type="RefSeq" id="WP_025164371.1">
    <property type="nucleotide sequence ID" value="NZ_AWSQ01000001.1"/>
</dbReference>
<dbReference type="AlphaFoldDB" id="A0A0A1YNN9"/>
<reference evidence="2 3" key="1">
    <citation type="journal article" date="2014" name="Genome Announc.">
        <title>Draft Genome Sequence of Petroleum Oil-Degrading Marine Bacterium Pseudomonas taeanensis Strain MS-3, Isolated from a Crude Oil-Contaminated Seashore.</title>
        <authorList>
            <person name="Lee S.Y."/>
            <person name="Kim S.H."/>
            <person name="Lee D.G."/>
            <person name="Shin S."/>
            <person name="Yun S.H."/>
            <person name="Choi C.W."/>
            <person name="Chung Y.H."/>
            <person name="Choi J.S."/>
            <person name="Kahng H.Y."/>
            <person name="Kim S.I."/>
        </authorList>
    </citation>
    <scope>NUCLEOTIDE SEQUENCE [LARGE SCALE GENOMIC DNA]</scope>
    <source>
        <strain evidence="2 3">MS-3</strain>
    </source>
</reference>
<keyword evidence="2" id="KW-0436">Ligase</keyword>
<dbReference type="InterPro" id="IPR036754">
    <property type="entry name" value="YbaK/aa-tRNA-synt-asso_dom_sf"/>
</dbReference>
<protein>
    <submittedName>
        <fullName evidence="2">Prolyl-tRNA synthetase</fullName>
    </submittedName>
</protein>
<dbReference type="GO" id="GO:0004812">
    <property type="term" value="F:aminoacyl-tRNA ligase activity"/>
    <property type="evidence" value="ECO:0007669"/>
    <property type="project" value="UniProtKB-KW"/>
</dbReference>
<dbReference type="EMBL" id="AWSQ01000001">
    <property type="protein sequence ID" value="KFX71527.1"/>
    <property type="molecule type" value="Genomic_DNA"/>
</dbReference>
<dbReference type="Pfam" id="PF04073">
    <property type="entry name" value="tRNA_edit"/>
    <property type="match status" value="1"/>
</dbReference>
<dbReference type="CDD" id="cd04332">
    <property type="entry name" value="YbaK_like"/>
    <property type="match status" value="1"/>
</dbReference>
<dbReference type="OrthoDB" id="9786549at2"/>
<dbReference type="InterPro" id="IPR007214">
    <property type="entry name" value="YbaK/aa-tRNA-synth-assoc-dom"/>
</dbReference>
<dbReference type="PANTHER" id="PTHR30411:SF9">
    <property type="entry name" value="MULTIFUNCTIONAL SER_THR-TRNA DEACYLASE PROXP-Y"/>
    <property type="match status" value="1"/>
</dbReference>
<feature type="domain" description="YbaK/aminoacyl-tRNA synthetase-associated" evidence="1">
    <location>
        <begin position="24"/>
        <end position="142"/>
    </location>
</feature>
<dbReference type="PANTHER" id="PTHR30411">
    <property type="entry name" value="CYTOPLASMIC PROTEIN"/>
    <property type="match status" value="1"/>
</dbReference>
<dbReference type="GO" id="GO:0002161">
    <property type="term" value="F:aminoacyl-tRNA deacylase activity"/>
    <property type="evidence" value="ECO:0007669"/>
    <property type="project" value="InterPro"/>
</dbReference>
<gene>
    <name evidence="2" type="ORF">TMS3_0106265</name>
</gene>
<evidence type="ECO:0000259" key="1">
    <source>
        <dbReference type="Pfam" id="PF04073"/>
    </source>
</evidence>
<dbReference type="SUPFAM" id="SSF55826">
    <property type="entry name" value="YbaK/ProRS associated domain"/>
    <property type="match status" value="1"/>
</dbReference>
<keyword evidence="2" id="KW-0030">Aminoacyl-tRNA synthetase</keyword>
<dbReference type="eggNOG" id="COG2606">
    <property type="taxonomic scope" value="Bacteria"/>
</dbReference>